<feature type="domain" description="Band 7" evidence="3">
    <location>
        <begin position="21"/>
        <end position="182"/>
    </location>
</feature>
<dbReference type="AlphaFoldDB" id="A0A0F9DGH0"/>
<dbReference type="FunFam" id="3.30.479.30:FF:000004">
    <property type="entry name" value="Putative membrane protease family, stomatin"/>
    <property type="match status" value="1"/>
</dbReference>
<sequence length="191" mass="21746">MIHEILIPIGIVGAAGAIVLSAIRTVRPTERAVVERFGKYNKFLSPGLHFIIPIVDQTYFVNVTEQMVDAKKQEVITGDNLNCTVDAQVYFKVKNTEDDVKKSQYNVDNYYEQIVALMRTTLRDIIGTYPFNKVNSERGKLNKDLEKELQEQTNGWGIEVVRTEIKEIVPPEDVQDTMNKVLKAENEKRSA</sequence>
<dbReference type="Pfam" id="PF01145">
    <property type="entry name" value="Band_7"/>
    <property type="match status" value="1"/>
</dbReference>
<dbReference type="InterPro" id="IPR036013">
    <property type="entry name" value="Band_7/SPFH_dom_sf"/>
</dbReference>
<dbReference type="PANTHER" id="PTHR43327">
    <property type="entry name" value="STOMATIN-LIKE PROTEIN 2, MITOCHONDRIAL"/>
    <property type="match status" value="1"/>
</dbReference>
<dbReference type="InterPro" id="IPR001107">
    <property type="entry name" value="Band_7"/>
</dbReference>
<evidence type="ECO:0000256" key="1">
    <source>
        <dbReference type="ARBA" id="ARBA00008164"/>
    </source>
</evidence>
<keyword evidence="2" id="KW-1133">Transmembrane helix</keyword>
<comment type="similarity">
    <text evidence="1">Belongs to the band 7/mec-2 family.</text>
</comment>
<accession>A0A0F9DGH0</accession>
<dbReference type="PANTHER" id="PTHR43327:SF10">
    <property type="entry name" value="STOMATIN-LIKE PROTEIN 2, MITOCHONDRIAL"/>
    <property type="match status" value="1"/>
</dbReference>
<dbReference type="GO" id="GO:0098552">
    <property type="term" value="C:side of membrane"/>
    <property type="evidence" value="ECO:0007669"/>
    <property type="project" value="UniProtKB-ARBA"/>
</dbReference>
<reference evidence="4" key="1">
    <citation type="journal article" date="2015" name="Nature">
        <title>Complex archaea that bridge the gap between prokaryotes and eukaryotes.</title>
        <authorList>
            <person name="Spang A."/>
            <person name="Saw J.H."/>
            <person name="Jorgensen S.L."/>
            <person name="Zaremba-Niedzwiedzka K."/>
            <person name="Martijn J."/>
            <person name="Lind A.E."/>
            <person name="van Eijk R."/>
            <person name="Schleper C."/>
            <person name="Guy L."/>
            <person name="Ettema T.J."/>
        </authorList>
    </citation>
    <scope>NUCLEOTIDE SEQUENCE</scope>
</reference>
<comment type="caution">
    <text evidence="4">The sequence shown here is derived from an EMBL/GenBank/DDBJ whole genome shotgun (WGS) entry which is preliminary data.</text>
</comment>
<dbReference type="Gene3D" id="3.30.479.30">
    <property type="entry name" value="Band 7 domain"/>
    <property type="match status" value="1"/>
</dbReference>
<evidence type="ECO:0000259" key="3">
    <source>
        <dbReference type="SMART" id="SM00244"/>
    </source>
</evidence>
<dbReference type="InterPro" id="IPR001972">
    <property type="entry name" value="Stomatin_HflK_fam"/>
</dbReference>
<dbReference type="PRINTS" id="PR00721">
    <property type="entry name" value="STOMATIN"/>
</dbReference>
<evidence type="ECO:0000313" key="4">
    <source>
        <dbReference type="EMBL" id="KKL16856.1"/>
    </source>
</evidence>
<organism evidence="4">
    <name type="scientific">marine sediment metagenome</name>
    <dbReference type="NCBI Taxonomy" id="412755"/>
    <lineage>
        <taxon>unclassified sequences</taxon>
        <taxon>metagenomes</taxon>
        <taxon>ecological metagenomes</taxon>
    </lineage>
</organism>
<protein>
    <recommendedName>
        <fullName evidence="3">Band 7 domain-containing protein</fullName>
    </recommendedName>
</protein>
<evidence type="ECO:0000256" key="2">
    <source>
        <dbReference type="SAM" id="Phobius"/>
    </source>
</evidence>
<dbReference type="EMBL" id="LAZR01039499">
    <property type="protein sequence ID" value="KKL16856.1"/>
    <property type="molecule type" value="Genomic_DNA"/>
</dbReference>
<dbReference type="SUPFAM" id="SSF117892">
    <property type="entry name" value="Band 7/SPFH domain"/>
    <property type="match status" value="1"/>
</dbReference>
<proteinExistence type="inferred from homology"/>
<gene>
    <name evidence="4" type="ORF">LCGC14_2491370</name>
</gene>
<dbReference type="SMART" id="SM00244">
    <property type="entry name" value="PHB"/>
    <property type="match status" value="1"/>
</dbReference>
<dbReference type="CDD" id="cd08829">
    <property type="entry name" value="SPFH_paraslipin"/>
    <property type="match status" value="1"/>
</dbReference>
<keyword evidence="2" id="KW-0812">Transmembrane</keyword>
<dbReference type="InterPro" id="IPR050710">
    <property type="entry name" value="Band7/mec-2_domain"/>
</dbReference>
<keyword evidence="2" id="KW-0472">Membrane</keyword>
<feature type="transmembrane region" description="Helical" evidence="2">
    <location>
        <begin position="6"/>
        <end position="26"/>
    </location>
</feature>
<feature type="non-terminal residue" evidence="4">
    <location>
        <position position="191"/>
    </location>
</feature>
<name>A0A0F9DGH0_9ZZZZ</name>
<dbReference type="GO" id="GO:0005886">
    <property type="term" value="C:plasma membrane"/>
    <property type="evidence" value="ECO:0007669"/>
    <property type="project" value="UniProtKB-ARBA"/>
</dbReference>